<evidence type="ECO:0000256" key="8">
    <source>
        <dbReference type="SAM" id="Coils"/>
    </source>
</evidence>
<evidence type="ECO:0000256" key="9">
    <source>
        <dbReference type="SAM" id="MobiDB-lite"/>
    </source>
</evidence>
<protein>
    <submittedName>
        <fullName evidence="14">Transient receptor potential cation channel, subfamily M, member 4a</fullName>
    </submittedName>
</protein>
<organism evidence="14 15">
    <name type="scientific">Astyanax mexicanus</name>
    <name type="common">Blind cave fish</name>
    <name type="synonym">Astyanax fasciatus mexicanus</name>
    <dbReference type="NCBI Taxonomy" id="7994"/>
    <lineage>
        <taxon>Eukaryota</taxon>
        <taxon>Metazoa</taxon>
        <taxon>Chordata</taxon>
        <taxon>Craniata</taxon>
        <taxon>Vertebrata</taxon>
        <taxon>Euteleostomi</taxon>
        <taxon>Actinopterygii</taxon>
        <taxon>Neopterygii</taxon>
        <taxon>Teleostei</taxon>
        <taxon>Ostariophysi</taxon>
        <taxon>Characiformes</taxon>
        <taxon>Characoidei</taxon>
        <taxon>Acestrorhamphidae</taxon>
        <taxon>Acestrorhamphinae</taxon>
        <taxon>Astyanax</taxon>
    </lineage>
</organism>
<dbReference type="InterPro" id="IPR057366">
    <property type="entry name" value="TRPM-like"/>
</dbReference>
<evidence type="ECO:0000313" key="15">
    <source>
        <dbReference type="Proteomes" id="UP000018467"/>
    </source>
</evidence>
<reference evidence="14" key="4">
    <citation type="submission" date="2025-09" db="UniProtKB">
        <authorList>
            <consortium name="Ensembl"/>
        </authorList>
    </citation>
    <scope>IDENTIFICATION</scope>
</reference>
<keyword evidence="15" id="KW-1185">Reference proteome</keyword>
<dbReference type="Pfam" id="PF00520">
    <property type="entry name" value="Ion_trans"/>
    <property type="match status" value="1"/>
</dbReference>
<dbReference type="InterPro" id="IPR005821">
    <property type="entry name" value="Ion_trans_dom"/>
</dbReference>
<dbReference type="GeneTree" id="ENSGT00940000158693"/>
<dbReference type="HOGENOM" id="CLU_001390_0_1_1"/>
<keyword evidence="5" id="KW-0406">Ion transport</keyword>
<dbReference type="Proteomes" id="UP000018467">
    <property type="component" value="Unassembled WGS sequence"/>
</dbReference>
<dbReference type="PANTHER" id="PTHR13800:SF6">
    <property type="entry name" value="TRANSIENT RECEPTOR POTENTIAL CATION CHANNEL SUBFAMILY M MEMBER 4"/>
    <property type="match status" value="1"/>
</dbReference>
<feature type="domain" description="Ion transport" evidence="11">
    <location>
        <begin position="865"/>
        <end position="1116"/>
    </location>
</feature>
<dbReference type="GO" id="GO:0005227">
    <property type="term" value="F:calcium-activated cation channel activity"/>
    <property type="evidence" value="ECO:0007669"/>
    <property type="project" value="TreeGrafter"/>
</dbReference>
<dbReference type="InParanoid" id="W5KS04"/>
<name>W5KS04_ASTMX</name>
<keyword evidence="3 10" id="KW-0812">Transmembrane</keyword>
<evidence type="ECO:0000313" key="14">
    <source>
        <dbReference type="Ensembl" id="ENSAMXP00000010366.2"/>
    </source>
</evidence>
<feature type="domain" description="TRPM SLOG" evidence="12">
    <location>
        <begin position="102"/>
        <end position="332"/>
    </location>
</feature>
<evidence type="ECO:0000256" key="2">
    <source>
        <dbReference type="ARBA" id="ARBA00022448"/>
    </source>
</evidence>
<evidence type="ECO:0000256" key="4">
    <source>
        <dbReference type="ARBA" id="ARBA00022989"/>
    </source>
</evidence>
<reference evidence="15" key="2">
    <citation type="journal article" date="2014" name="Nat. Commun.">
        <title>The cavefish genome reveals candidate genes for eye loss.</title>
        <authorList>
            <person name="McGaugh S.E."/>
            <person name="Gross J.B."/>
            <person name="Aken B."/>
            <person name="Blin M."/>
            <person name="Borowsky R."/>
            <person name="Chalopin D."/>
            <person name="Hinaux H."/>
            <person name="Jeffery W.R."/>
            <person name="Keene A."/>
            <person name="Ma L."/>
            <person name="Minx P."/>
            <person name="Murphy D."/>
            <person name="O'Quin K.E."/>
            <person name="Retaux S."/>
            <person name="Rohner N."/>
            <person name="Searle S.M."/>
            <person name="Stahl B.A."/>
            <person name="Tabin C."/>
            <person name="Volff J.N."/>
            <person name="Yoshizawa M."/>
            <person name="Warren W.C."/>
        </authorList>
    </citation>
    <scope>NUCLEOTIDE SEQUENCE [LARGE SCALE GENOMIC DNA]</scope>
    <source>
        <strain evidence="15">female</strain>
    </source>
</reference>
<evidence type="ECO:0000259" key="13">
    <source>
        <dbReference type="Pfam" id="PF25508"/>
    </source>
</evidence>
<accession>W5KS04</accession>
<evidence type="ECO:0000256" key="10">
    <source>
        <dbReference type="SAM" id="Phobius"/>
    </source>
</evidence>
<dbReference type="PANTHER" id="PTHR13800">
    <property type="entry name" value="TRANSIENT RECEPTOR POTENTIAL CATION CHANNEL, SUBFAMILY M, MEMBER 6"/>
    <property type="match status" value="1"/>
</dbReference>
<keyword evidence="6 10" id="KW-0472">Membrane</keyword>
<evidence type="ECO:0000259" key="12">
    <source>
        <dbReference type="Pfam" id="PF18139"/>
    </source>
</evidence>
<evidence type="ECO:0000259" key="11">
    <source>
        <dbReference type="Pfam" id="PF00520"/>
    </source>
</evidence>
<evidence type="ECO:0000256" key="1">
    <source>
        <dbReference type="ARBA" id="ARBA00004141"/>
    </source>
</evidence>
<evidence type="ECO:0000256" key="5">
    <source>
        <dbReference type="ARBA" id="ARBA00023065"/>
    </source>
</evidence>
<dbReference type="AlphaFoldDB" id="W5KS04"/>
<feature type="transmembrane region" description="Helical" evidence="10">
    <location>
        <begin position="850"/>
        <end position="875"/>
    </location>
</feature>
<dbReference type="GO" id="GO:0099604">
    <property type="term" value="F:ligand-gated calcium channel activity"/>
    <property type="evidence" value="ECO:0007669"/>
    <property type="project" value="TreeGrafter"/>
</dbReference>
<evidence type="ECO:0000256" key="3">
    <source>
        <dbReference type="ARBA" id="ARBA00022692"/>
    </source>
</evidence>
<evidence type="ECO:0000256" key="7">
    <source>
        <dbReference type="ARBA" id="ARBA00023303"/>
    </source>
</evidence>
<feature type="transmembrane region" description="Helical" evidence="10">
    <location>
        <begin position="997"/>
        <end position="1021"/>
    </location>
</feature>
<dbReference type="InterPro" id="IPR050927">
    <property type="entry name" value="TRPM"/>
</dbReference>
<feature type="region of interest" description="Disordered" evidence="9">
    <location>
        <begin position="780"/>
        <end position="808"/>
    </location>
</feature>
<feature type="compositionally biased region" description="Basic and acidic residues" evidence="9">
    <location>
        <begin position="780"/>
        <end position="801"/>
    </location>
</feature>
<feature type="transmembrane region" description="Helical" evidence="10">
    <location>
        <begin position="1080"/>
        <end position="1102"/>
    </location>
</feature>
<keyword evidence="4 10" id="KW-1133">Transmembrane helix</keyword>
<feature type="region of interest" description="Disordered" evidence="9">
    <location>
        <begin position="1"/>
        <end position="24"/>
    </location>
</feature>
<dbReference type="eggNOG" id="KOG3614">
    <property type="taxonomic scope" value="Eukaryota"/>
</dbReference>
<proteinExistence type="predicted"/>
<dbReference type="Ensembl" id="ENSAMXT00000010366.2">
    <property type="protein sequence ID" value="ENSAMXP00000010366.2"/>
    <property type="gene ID" value="ENSAMXG00000010092.2"/>
</dbReference>
<keyword evidence="2" id="KW-0813">Transport</keyword>
<dbReference type="STRING" id="7994.ENSAMXP00000010366"/>
<dbReference type="Pfam" id="PF18139">
    <property type="entry name" value="LSDAT_euk"/>
    <property type="match status" value="1"/>
</dbReference>
<feature type="region of interest" description="Disordered" evidence="9">
    <location>
        <begin position="1258"/>
        <end position="1277"/>
    </location>
</feature>
<dbReference type="Pfam" id="PF25508">
    <property type="entry name" value="TRPM2"/>
    <property type="match status" value="1"/>
</dbReference>
<dbReference type="InterPro" id="IPR041491">
    <property type="entry name" value="TRPM_SLOG"/>
</dbReference>
<feature type="coiled-coil region" evidence="8">
    <location>
        <begin position="1205"/>
        <end position="1235"/>
    </location>
</feature>
<comment type="subcellular location">
    <subcellularLocation>
        <location evidence="1">Membrane</location>
        <topology evidence="1">Multi-pass membrane protein</topology>
    </subcellularLocation>
</comment>
<keyword evidence="8" id="KW-0175">Coiled coil</keyword>
<dbReference type="GO" id="GO:0005886">
    <property type="term" value="C:plasma membrane"/>
    <property type="evidence" value="ECO:0007669"/>
    <property type="project" value="TreeGrafter"/>
</dbReference>
<reference evidence="15" key="1">
    <citation type="submission" date="2013-03" db="EMBL/GenBank/DDBJ databases">
        <authorList>
            <person name="Jeffery W."/>
            <person name="Warren W."/>
            <person name="Wilson R.K."/>
        </authorList>
    </citation>
    <scope>NUCLEOTIDE SEQUENCE</scope>
    <source>
        <strain evidence="15">female</strain>
    </source>
</reference>
<feature type="domain" description="TRPM-like" evidence="13">
    <location>
        <begin position="440"/>
        <end position="711"/>
    </location>
</feature>
<sequence length="1277" mass="144551">MNQSEKEEESARNGSGKGEKDQSWVPKIIKKKVCTTFLEDSQSNGDRCQCGSERAAHSSSATGDFFGSAVVSQWDTAVHTSEYPTDAFGEVEFAGAGRRHSHFLRLSCDTPASLVYSIMTVHWGLPPPNLVVSVMGGGGREKVKSWVRDVLRQGLVLAAQSTGAWIMTGGLKEGVGHCVGEAVRDHVAAASSPSQSKVVAIGVAPWGLVANRQQLVNAQGSFPARYYIQNTSHDSCYLDNNYQAFLLVDDGSVGHRGGETNFITNMEDYISNQRTGIWGSGNIEIPVLCMLISGEASVLKRMDMSLKKATPWLVLDGSGPAADMISELLDDLSPAASPADGDVRDSSTAELRNRTKEIIKKHFPAEKVLEKLVDRALSIYQNRALITVFHGDQDSPDDFDTVLLKALVRACRQMSSDASEYTEELKLAVAWNRVDIAKSELFNGDIQWQYEALKDCMTDALVNNKPQFVRVFIENGLNILEYLTYQRLESLYQSLSDSSLAYSLLQKWLRERHSLVAMSPHSPDSPEKKSKKSLKVPPNVRELSLYEVSRLLGELFGGMCQPFYYSVLDLDPGASNRKAAKQLNKLQADGAYGKRSCNHPWASLFIWAVLQNRSEMAIYFWEMAGESVLSALCACKMLRELCKLENETETKLSIKELAQKFETLAHDTFSACYQSSESRSFTLLIRTSPVWGGVTCLQMAMAADARLFFSHDGVQTLLSQIWWGDMNSRTEVWKLVASFLMPPLIYTNLINFREHQVRHTDSLEGPSTATAALSLADLTRHTEEDSRPEDGHHGESDHPDGGGEETPFSLADITQAEEDAEEYAALKKDPKGAKSNLNKHPFMLQRWRQFWFAPVTSFLGNVLMYFLFLFLFAYVLLVEFKPPPPEGPAHIEYLLYFWVFTLVCEEFRQSFFVGNTGLCQSMSLYIQDMWNKFDLTAIMLFCVGLVCRMFPWSYEFGRSVLCVDYMVFTLRLIHIFAINKQLGPKIIIVGKMVKDVFFFLFFLGVWLMAYGVANQALLYSYDPRPYWVFRRVFYRPYLHIYGQIPLDEIDAYRRGDKPCTNNVTLIHEGAEPCPQSEANWLVLILLSVYLLVTNVLLLNLLIAMFSYTFSKVQEHSDVHWKFQRYNLIVEYHSRPCLAPPFIIFSHLHLFIKRSIRKVPSTKIKHFMLELRGRKASRLNTWEAVQKEILLSTQSKKVRDSDTERLKRTSAKVDNVLKQMAEIREHDRRLRMLESEMEFCSSSLQWIMEGLVQSNLIKPTRPPPLLRDMVPTTPSSPT</sequence>
<feature type="transmembrane region" description="Helical" evidence="10">
    <location>
        <begin position="935"/>
        <end position="952"/>
    </location>
</feature>
<evidence type="ECO:0000256" key="6">
    <source>
        <dbReference type="ARBA" id="ARBA00023136"/>
    </source>
</evidence>
<dbReference type="Bgee" id="ENSAMXG00000010092">
    <property type="expression patterns" value="Expressed in olfactory epithelium and 13 other cell types or tissues"/>
</dbReference>
<reference evidence="14" key="3">
    <citation type="submission" date="2025-08" db="UniProtKB">
        <authorList>
            <consortium name="Ensembl"/>
        </authorList>
    </citation>
    <scope>IDENTIFICATION</scope>
</reference>
<keyword evidence="7" id="KW-0407">Ion channel</keyword>